<evidence type="ECO:0000313" key="13">
    <source>
        <dbReference type="Proteomes" id="UP000887565"/>
    </source>
</evidence>
<dbReference type="SUPFAM" id="SSF55486">
    <property type="entry name" value="Metalloproteases ('zincins'), catalytic domain"/>
    <property type="match status" value="1"/>
</dbReference>
<feature type="domain" description="DM" evidence="11">
    <location>
        <begin position="465"/>
        <end position="514"/>
    </location>
</feature>
<keyword evidence="2 9" id="KW-0479">Metal-binding</keyword>
<dbReference type="SMART" id="SM00301">
    <property type="entry name" value="DM"/>
    <property type="match status" value="1"/>
</dbReference>
<dbReference type="GO" id="GO:0006508">
    <property type="term" value="P:proteolysis"/>
    <property type="evidence" value="ECO:0007669"/>
    <property type="project" value="UniProtKB-KW"/>
</dbReference>
<organism evidence="13 14">
    <name type="scientific">Romanomermis culicivorax</name>
    <name type="common">Nematode worm</name>
    <dbReference type="NCBI Taxonomy" id="13658"/>
    <lineage>
        <taxon>Eukaryota</taxon>
        <taxon>Metazoa</taxon>
        <taxon>Ecdysozoa</taxon>
        <taxon>Nematoda</taxon>
        <taxon>Enoplea</taxon>
        <taxon>Dorylaimia</taxon>
        <taxon>Mermithida</taxon>
        <taxon>Mermithoidea</taxon>
        <taxon>Mermithidae</taxon>
        <taxon>Romanomermis</taxon>
    </lineage>
</organism>
<keyword evidence="7" id="KW-1015">Disulfide bond</keyword>
<evidence type="ECO:0000256" key="9">
    <source>
        <dbReference type="PROSITE-ProRule" id="PRU00070"/>
    </source>
</evidence>
<proteinExistence type="predicted"/>
<keyword evidence="4 9" id="KW-0862">Zinc</keyword>
<dbReference type="Gene3D" id="4.10.1040.10">
    <property type="entry name" value="DM DNA-binding domain"/>
    <property type="match status" value="1"/>
</dbReference>
<reference evidence="14" key="1">
    <citation type="submission" date="2022-11" db="UniProtKB">
        <authorList>
            <consortium name="WormBaseParasite"/>
        </authorList>
    </citation>
    <scope>IDENTIFICATION</scope>
</reference>
<dbReference type="Proteomes" id="UP000887565">
    <property type="component" value="Unplaced"/>
</dbReference>
<dbReference type="Pfam" id="PF00751">
    <property type="entry name" value="DM"/>
    <property type="match status" value="1"/>
</dbReference>
<evidence type="ECO:0000259" key="12">
    <source>
        <dbReference type="PROSITE" id="PS51864"/>
    </source>
</evidence>
<feature type="domain" description="Peptidase M12A" evidence="12">
    <location>
        <begin position="71"/>
        <end position="299"/>
    </location>
</feature>
<dbReference type="PROSITE" id="PS40000">
    <property type="entry name" value="DM_1"/>
    <property type="match status" value="1"/>
</dbReference>
<dbReference type="PANTHER" id="PTHR10127:SF780">
    <property type="entry name" value="METALLOENDOPEPTIDASE"/>
    <property type="match status" value="1"/>
</dbReference>
<evidence type="ECO:0000256" key="5">
    <source>
        <dbReference type="ARBA" id="ARBA00023049"/>
    </source>
</evidence>
<feature type="binding site" evidence="10">
    <location>
        <position position="194"/>
    </location>
    <ligand>
        <name>Zn(2+)</name>
        <dbReference type="ChEBI" id="CHEBI:29105"/>
        <note>catalytic</note>
    </ligand>
</feature>
<dbReference type="PROSITE" id="PS50809">
    <property type="entry name" value="DM_2"/>
    <property type="match status" value="1"/>
</dbReference>
<keyword evidence="8 9" id="KW-0539">Nucleus</keyword>
<evidence type="ECO:0000256" key="6">
    <source>
        <dbReference type="ARBA" id="ARBA00023125"/>
    </source>
</evidence>
<evidence type="ECO:0000256" key="7">
    <source>
        <dbReference type="ARBA" id="ARBA00023157"/>
    </source>
</evidence>
<evidence type="ECO:0000313" key="14">
    <source>
        <dbReference type="WBParaSite" id="nRc.2.0.1.t31811-RA"/>
    </source>
</evidence>
<sequence>CKLSANCLPSIIFAIFCVKKSSNLQTLNPSTWKNVLCRKGKDISEQEPLMYDVKRFNIPIFAEQSGLTWDDYIPTHDRTKFWRNGRIRYTLYGNFSHNFKANLRDNIFYFHHSTCIRFEEVSLEQNASTDNVESSASKRWRLKNSRARSRNFVPGQLEISQTKGKCRATVGFRGLDSRIEINEELCNKFTDLSHLIMHVLGFDHEFVRKDRDKYITLREQNIDPDYRHLFDKDEHYNTYVHVPYNPYSILHPTSYDMGKNTGDLVFNWWFTYIDGGIIRNRNTLHIYDMMNVNLLYRCGRSKGDESGPLVDGIVMFVEKAKCWNDTFATEECPRTCGHCYMYDVRKPAGRVNIDQFFTVRETSRLTAIYKALESTQMAEEGENDKKRRGVSYKADWWEGRTKQEKEEGHSVQKQLVGVIVDIQNLCSQGRKQQKEEGVPLKSDWLEMSSNYATESANEKPPSYYCQRCKNHGLLTLRKRHQIRCPFKTCSCRLCLLIDQRRVVMRTRNQISVMDGLPKYAQQMGILAEKRKSSFDNGDSQGKQKKI</sequence>
<keyword evidence="1" id="KW-0645">Protease</keyword>
<dbReference type="AlphaFoldDB" id="A0A915JZ88"/>
<keyword evidence="13" id="KW-1185">Reference proteome</keyword>
<feature type="binding site" evidence="10">
    <location>
        <position position="198"/>
    </location>
    <ligand>
        <name>Zn(2+)</name>
        <dbReference type="ChEBI" id="CHEBI:29105"/>
        <note>catalytic</note>
    </ligand>
</feature>
<dbReference type="WBParaSite" id="nRc.2.0.1.t31811-RA">
    <property type="protein sequence ID" value="nRc.2.0.1.t31811-RA"/>
    <property type="gene ID" value="nRc.2.0.1.g31811"/>
</dbReference>
<protein>
    <submittedName>
        <fullName evidence="14">Metalloendopeptidase</fullName>
    </submittedName>
</protein>
<evidence type="ECO:0000259" key="11">
    <source>
        <dbReference type="PROSITE" id="PS50809"/>
    </source>
</evidence>
<dbReference type="PANTHER" id="PTHR10127">
    <property type="entry name" value="DISCOIDIN, CUB, EGF, LAMININ , AND ZINC METALLOPROTEASE DOMAIN CONTAINING"/>
    <property type="match status" value="1"/>
</dbReference>
<dbReference type="InterPro" id="IPR006026">
    <property type="entry name" value="Peptidase_Metallo"/>
</dbReference>
<dbReference type="GO" id="GO:0006355">
    <property type="term" value="P:regulation of DNA-templated transcription"/>
    <property type="evidence" value="ECO:0007669"/>
    <property type="project" value="InterPro"/>
</dbReference>
<dbReference type="InterPro" id="IPR024079">
    <property type="entry name" value="MetalloPept_cat_dom_sf"/>
</dbReference>
<dbReference type="SUPFAM" id="SSF82927">
    <property type="entry name" value="Cysteine-rich DNA binding domain, (DM domain)"/>
    <property type="match status" value="1"/>
</dbReference>
<dbReference type="GO" id="GO:0008270">
    <property type="term" value="F:zinc ion binding"/>
    <property type="evidence" value="ECO:0007669"/>
    <property type="project" value="UniProtKB-UniRule"/>
</dbReference>
<dbReference type="PROSITE" id="PS51864">
    <property type="entry name" value="ASTACIN"/>
    <property type="match status" value="1"/>
</dbReference>
<dbReference type="SMART" id="SM00235">
    <property type="entry name" value="ZnMc"/>
    <property type="match status" value="1"/>
</dbReference>
<evidence type="ECO:0000256" key="8">
    <source>
        <dbReference type="ARBA" id="ARBA00023242"/>
    </source>
</evidence>
<comment type="subcellular location">
    <subcellularLocation>
        <location evidence="9">Nucleus</location>
    </subcellularLocation>
</comment>
<feature type="DNA-binding region" description="DM" evidence="9">
    <location>
        <begin position="465"/>
        <end position="514"/>
    </location>
</feature>
<dbReference type="Gene3D" id="3.40.390.10">
    <property type="entry name" value="Collagenase (Catalytic Domain)"/>
    <property type="match status" value="1"/>
</dbReference>
<evidence type="ECO:0000256" key="2">
    <source>
        <dbReference type="ARBA" id="ARBA00022723"/>
    </source>
</evidence>
<name>A0A915JZ88_ROMCU</name>
<dbReference type="InterPro" id="IPR036407">
    <property type="entry name" value="DM_DNA-bd_sf"/>
</dbReference>
<feature type="binding site" evidence="10">
    <location>
        <position position="204"/>
    </location>
    <ligand>
        <name>Zn(2+)</name>
        <dbReference type="ChEBI" id="CHEBI:29105"/>
        <note>catalytic</note>
    </ligand>
</feature>
<dbReference type="GO" id="GO:0004222">
    <property type="term" value="F:metalloendopeptidase activity"/>
    <property type="evidence" value="ECO:0007669"/>
    <property type="project" value="InterPro"/>
</dbReference>
<keyword evidence="3" id="KW-0378">Hydrolase</keyword>
<keyword evidence="5" id="KW-0482">Metalloprotease</keyword>
<dbReference type="InterPro" id="IPR001275">
    <property type="entry name" value="DM_DNA-bd"/>
</dbReference>
<dbReference type="GO" id="GO:0043565">
    <property type="term" value="F:sequence-specific DNA binding"/>
    <property type="evidence" value="ECO:0007669"/>
    <property type="project" value="InterPro"/>
</dbReference>
<evidence type="ECO:0000256" key="1">
    <source>
        <dbReference type="ARBA" id="ARBA00022670"/>
    </source>
</evidence>
<comment type="cofactor">
    <cofactor evidence="10">
        <name>Zn(2+)</name>
        <dbReference type="ChEBI" id="CHEBI:29105"/>
    </cofactor>
    <text evidence="10">Binds 1 zinc ion per subunit.</text>
</comment>
<dbReference type="InterPro" id="IPR001506">
    <property type="entry name" value="Peptidase_M12A"/>
</dbReference>
<evidence type="ECO:0000256" key="3">
    <source>
        <dbReference type="ARBA" id="ARBA00022801"/>
    </source>
</evidence>
<comment type="caution">
    <text evidence="10">Lacks conserved residue(s) required for the propagation of feature annotation.</text>
</comment>
<accession>A0A915JZ88</accession>
<dbReference type="GO" id="GO:0005634">
    <property type="term" value="C:nucleus"/>
    <property type="evidence" value="ECO:0007669"/>
    <property type="project" value="UniProtKB-SubCell"/>
</dbReference>
<keyword evidence="6 9" id="KW-0238">DNA-binding</keyword>
<dbReference type="Pfam" id="PF01400">
    <property type="entry name" value="Astacin"/>
    <property type="match status" value="1"/>
</dbReference>
<evidence type="ECO:0000256" key="4">
    <source>
        <dbReference type="ARBA" id="ARBA00022833"/>
    </source>
</evidence>
<evidence type="ECO:0000256" key="10">
    <source>
        <dbReference type="PROSITE-ProRule" id="PRU01211"/>
    </source>
</evidence>